<feature type="binding site" evidence="4">
    <location>
        <position position="223"/>
    </location>
    <ligand>
        <name>substrate</name>
    </ligand>
</feature>
<accession>A0A4U8QB08</accession>
<organism evidence="5 6">
    <name type="scientific">Robinsoniella peoriensis</name>
    <dbReference type="NCBI Taxonomy" id="180332"/>
    <lineage>
        <taxon>Bacteria</taxon>
        <taxon>Bacillati</taxon>
        <taxon>Bacillota</taxon>
        <taxon>Clostridia</taxon>
        <taxon>Lachnospirales</taxon>
        <taxon>Lachnospiraceae</taxon>
        <taxon>Robinsoniella</taxon>
    </lineage>
</organism>
<dbReference type="PANTHER" id="PTHR36845">
    <property type="entry name" value="HYDROLASE, PUTATIVE (AFU_ORTHOLOGUE AFUA_7G05090)-RELATED"/>
    <property type="match status" value="1"/>
</dbReference>
<feature type="binding site" evidence="4">
    <location>
        <position position="209"/>
    </location>
    <ligand>
        <name>substrate</name>
    </ligand>
</feature>
<dbReference type="SUPFAM" id="SSF48208">
    <property type="entry name" value="Six-hairpin glycosidases"/>
    <property type="match status" value="1"/>
</dbReference>
<dbReference type="Proteomes" id="UP000306509">
    <property type="component" value="Unassembled WGS sequence"/>
</dbReference>
<proteinExistence type="inferred from homology"/>
<feature type="binding site" evidence="4">
    <location>
        <position position="211"/>
    </location>
    <ligand>
        <name>substrate</name>
    </ligand>
</feature>
<dbReference type="EC" id="3.2.1.180" evidence="5"/>
<feature type="binding site" evidence="4">
    <location>
        <position position="151"/>
    </location>
    <ligand>
        <name>substrate</name>
    </ligand>
</feature>
<gene>
    <name evidence="5" type="primary">ugl_1</name>
    <name evidence="5" type="ORF">DSM106044_00910</name>
</gene>
<dbReference type="STRING" id="180332.GCA_000797495_05668"/>
<dbReference type="InterPro" id="IPR008928">
    <property type="entry name" value="6-hairpin_glycosidase_sf"/>
</dbReference>
<name>A0A4U8QB08_9FIRM</name>
<dbReference type="PANTHER" id="PTHR36845:SF1">
    <property type="entry name" value="HYDROLASE, PUTATIVE (AFU_ORTHOLOGUE AFUA_7G05090)-RELATED"/>
    <property type="match status" value="1"/>
</dbReference>
<dbReference type="RefSeq" id="WP_027292344.1">
    <property type="nucleotide sequence ID" value="NZ_CABMJZ010000092.1"/>
</dbReference>
<dbReference type="Gene3D" id="1.50.10.10">
    <property type="match status" value="1"/>
</dbReference>
<keyword evidence="5" id="KW-0326">Glycosidase</keyword>
<keyword evidence="6" id="KW-1185">Reference proteome</keyword>
<dbReference type="InterPro" id="IPR052369">
    <property type="entry name" value="UG_Glycosaminoglycan_Hydrolase"/>
</dbReference>
<comment type="similarity">
    <text evidence="2">Belongs to the glycosyl hydrolase 88 family.</text>
</comment>
<dbReference type="GO" id="GO:0000272">
    <property type="term" value="P:polysaccharide catabolic process"/>
    <property type="evidence" value="ECO:0007669"/>
    <property type="project" value="TreeGrafter"/>
</dbReference>
<evidence type="ECO:0000256" key="3">
    <source>
        <dbReference type="PIRSR" id="PIRSR610905-1"/>
    </source>
</evidence>
<dbReference type="Pfam" id="PF07470">
    <property type="entry name" value="Glyco_hydro_88"/>
    <property type="match status" value="1"/>
</dbReference>
<dbReference type="GO" id="GO:0052757">
    <property type="term" value="F:chondroitin hydrolase activity"/>
    <property type="evidence" value="ECO:0007669"/>
    <property type="project" value="TreeGrafter"/>
</dbReference>
<dbReference type="EMBL" id="QGQD01000021">
    <property type="protein sequence ID" value="TLD02240.1"/>
    <property type="molecule type" value="Genomic_DNA"/>
</dbReference>
<evidence type="ECO:0000313" key="6">
    <source>
        <dbReference type="Proteomes" id="UP000306509"/>
    </source>
</evidence>
<sequence length="380" mass="43732">MTEYLNKSLDRACALLHENLDNFRDCFRHSCSENNFYPSVKNVDWTTGFCTGEYWLAYERTGNEDFKREALKEVDSFLDRMERKIDVDHHDLGFLYSLSCVAGYKLTGSEAAKKAAVLAADQLLTRFQEKGQFIQAWGTMGVEENYRLIIDCLLNVPLLYWASDVTGDEKYRAIALAHTRTSMANLIRPDSSTYHTFFFDPKTGAPVRGCTYQGYRDGSAWARGQAWGIYGMALGYRYTKDQTCIDLFHRVTEFFIKRLPDDLIPYWDLEFMDGEEPRDSSAAAIAACGMLEMAKYLPKEEAQRYSEFAEKIAQSLAEDYSVRDVRESNGLLLHGVYAKSTPYNPIPESAARGVDECVIWGDYFYMELLTRLSKDWEIYW</sequence>
<dbReference type="InterPro" id="IPR010905">
    <property type="entry name" value="Glyco_hydro_88"/>
</dbReference>
<reference evidence="5 6" key="1">
    <citation type="journal article" date="2019" name="Anaerobe">
        <title>Detection of Robinsoniella peoriensis in multiple bone samples of a trauma patient.</title>
        <authorList>
            <person name="Schrottner P."/>
            <person name="Hartwich K."/>
            <person name="Bunk B."/>
            <person name="Schober I."/>
            <person name="Helbig S."/>
            <person name="Rudolph W.W."/>
            <person name="Gunzer F."/>
        </authorList>
    </citation>
    <scope>NUCLEOTIDE SEQUENCE [LARGE SCALE GENOMIC DNA]</scope>
    <source>
        <strain evidence="5 6">DSM 106044</strain>
    </source>
</reference>
<dbReference type="InterPro" id="IPR012341">
    <property type="entry name" value="6hp_glycosidase-like_sf"/>
</dbReference>
<dbReference type="GO" id="GO:0102212">
    <property type="term" value="F:unsaturated chondroitin disaccharide hydrolase activity"/>
    <property type="evidence" value="ECO:0007669"/>
    <property type="project" value="UniProtKB-EC"/>
</dbReference>
<dbReference type="OrthoDB" id="428577at2"/>
<evidence type="ECO:0000256" key="4">
    <source>
        <dbReference type="PIRSR" id="PIRSR610905-2"/>
    </source>
</evidence>
<protein>
    <submittedName>
        <fullName evidence="5">Unsaturated chondroitin disaccharide hydrolase</fullName>
        <ecNumber evidence="5">3.2.1.180</ecNumber>
    </submittedName>
</protein>
<evidence type="ECO:0000256" key="1">
    <source>
        <dbReference type="ARBA" id="ARBA00022801"/>
    </source>
</evidence>
<evidence type="ECO:0000256" key="2">
    <source>
        <dbReference type="ARBA" id="ARBA00038358"/>
    </source>
</evidence>
<keyword evidence="1 5" id="KW-0378">Hydrolase</keyword>
<comment type="caution">
    <text evidence="5">The sequence shown here is derived from an EMBL/GenBank/DDBJ whole genome shotgun (WGS) entry which is preliminary data.</text>
</comment>
<feature type="active site" description="Nucleophile" evidence="3">
    <location>
        <position position="91"/>
    </location>
</feature>
<feature type="binding site" evidence="4">
    <location>
        <position position="227"/>
    </location>
    <ligand>
        <name>substrate</name>
    </ligand>
</feature>
<feature type="binding site" evidence="4">
    <location>
        <position position="91"/>
    </location>
    <ligand>
        <name>substrate</name>
    </ligand>
</feature>
<feature type="active site" description="Proton donor" evidence="3">
    <location>
        <position position="151"/>
    </location>
</feature>
<evidence type="ECO:0000313" key="5">
    <source>
        <dbReference type="EMBL" id="TLD02240.1"/>
    </source>
</evidence>
<dbReference type="AlphaFoldDB" id="A0A4U8QB08"/>